<organism evidence="2 3">
    <name type="scientific">Skermanella aerolata</name>
    <dbReference type="NCBI Taxonomy" id="393310"/>
    <lineage>
        <taxon>Bacteria</taxon>
        <taxon>Pseudomonadati</taxon>
        <taxon>Pseudomonadota</taxon>
        <taxon>Alphaproteobacteria</taxon>
        <taxon>Rhodospirillales</taxon>
        <taxon>Azospirillaceae</taxon>
        <taxon>Skermanella</taxon>
    </lineage>
</organism>
<dbReference type="AlphaFoldDB" id="A0A512DLV8"/>
<proteinExistence type="predicted"/>
<comment type="caution">
    <text evidence="2">The sequence shown here is derived from an EMBL/GenBank/DDBJ whole genome shotgun (WGS) entry which is preliminary data.</text>
</comment>
<feature type="compositionally biased region" description="Polar residues" evidence="1">
    <location>
        <begin position="261"/>
        <end position="273"/>
    </location>
</feature>
<evidence type="ECO:0000256" key="1">
    <source>
        <dbReference type="SAM" id="MobiDB-lite"/>
    </source>
</evidence>
<protein>
    <submittedName>
        <fullName evidence="2">Transcriptional regulator</fullName>
    </submittedName>
</protein>
<sequence length="280" mass="30283">MTIEIDENDLHAFLDGQLTAEQEAVVLAWLETDPEARQRLHDYAEQKLLTAIGVSEGAGEADPERTEELAEELGARLQRTLTKRRPLVWLRQAAAIVALVAAGWTTNELVHRFVPGPLPTYVVEATGAHLVFAEGPMPPVVNPGQEGSADLARWMSARLGEQVDVPELTPLGLKLVGGRVMGDMQHPLAGLIYEDREGHRLTICLVPRDDGQADGLHMAEVGGVRVGYWSNGERSYVIVADTSETQLAAIVSQLVQTTGQAASQAGSSQTGTGQIIDRHY</sequence>
<evidence type="ECO:0000313" key="2">
    <source>
        <dbReference type="EMBL" id="GEO37458.1"/>
    </source>
</evidence>
<evidence type="ECO:0000313" key="3">
    <source>
        <dbReference type="Proteomes" id="UP000321523"/>
    </source>
</evidence>
<accession>A0A512DLV8</accession>
<dbReference type="OrthoDB" id="9152892at2"/>
<reference evidence="2 3" key="1">
    <citation type="submission" date="2019-07" db="EMBL/GenBank/DDBJ databases">
        <title>Whole genome shotgun sequence of Skermanella aerolata NBRC 106429.</title>
        <authorList>
            <person name="Hosoyama A."/>
            <person name="Uohara A."/>
            <person name="Ohji S."/>
            <person name="Ichikawa N."/>
        </authorList>
    </citation>
    <scope>NUCLEOTIDE SEQUENCE [LARGE SCALE GENOMIC DNA]</scope>
    <source>
        <strain evidence="2 3">NBRC 106429</strain>
    </source>
</reference>
<name>A0A512DLV8_9PROT</name>
<dbReference type="Proteomes" id="UP000321523">
    <property type="component" value="Unassembled WGS sequence"/>
</dbReference>
<feature type="region of interest" description="Disordered" evidence="1">
    <location>
        <begin position="261"/>
        <end position="280"/>
    </location>
</feature>
<dbReference type="EMBL" id="BJYZ01000006">
    <property type="protein sequence ID" value="GEO37458.1"/>
    <property type="molecule type" value="Genomic_DNA"/>
</dbReference>
<dbReference type="RefSeq" id="WP_044427183.1">
    <property type="nucleotide sequence ID" value="NZ_BJYZ01000006.1"/>
</dbReference>
<gene>
    <name evidence="2" type="primary">prtR</name>
    <name evidence="2" type="ORF">SAE02_16060</name>
</gene>
<keyword evidence="3" id="KW-1185">Reference proteome</keyword>